<keyword evidence="1" id="KW-0472">Membrane</keyword>
<gene>
    <name evidence="2" type="ORF">LCGC14_0347370</name>
</gene>
<protein>
    <recommendedName>
        <fullName evidence="3">Cohesin domain-containing protein</fullName>
    </recommendedName>
</protein>
<reference evidence="2" key="1">
    <citation type="journal article" date="2015" name="Nature">
        <title>Complex archaea that bridge the gap between prokaryotes and eukaryotes.</title>
        <authorList>
            <person name="Spang A."/>
            <person name="Saw J.H."/>
            <person name="Jorgensen S.L."/>
            <person name="Zaremba-Niedzwiedzka K."/>
            <person name="Martijn J."/>
            <person name="Lind A.E."/>
            <person name="van Eijk R."/>
            <person name="Schleper C."/>
            <person name="Guy L."/>
            <person name="Ettema T.J."/>
        </authorList>
    </citation>
    <scope>NUCLEOTIDE SEQUENCE</scope>
</reference>
<proteinExistence type="predicted"/>
<accession>A0A0F9TBN2</accession>
<comment type="caution">
    <text evidence="2">The sequence shown here is derived from an EMBL/GenBank/DDBJ whole genome shotgun (WGS) entry which is preliminary data.</text>
</comment>
<feature type="transmembrane region" description="Helical" evidence="1">
    <location>
        <begin position="12"/>
        <end position="30"/>
    </location>
</feature>
<evidence type="ECO:0000313" key="2">
    <source>
        <dbReference type="EMBL" id="KKN78670.1"/>
    </source>
</evidence>
<keyword evidence="1" id="KW-0812">Transmembrane</keyword>
<evidence type="ECO:0000256" key="1">
    <source>
        <dbReference type="SAM" id="Phobius"/>
    </source>
</evidence>
<organism evidence="2">
    <name type="scientific">marine sediment metagenome</name>
    <dbReference type="NCBI Taxonomy" id="412755"/>
    <lineage>
        <taxon>unclassified sequences</taxon>
        <taxon>metagenomes</taxon>
        <taxon>ecological metagenomes</taxon>
    </lineage>
</organism>
<name>A0A0F9TBN2_9ZZZZ</name>
<dbReference type="EMBL" id="LAZR01000258">
    <property type="protein sequence ID" value="KKN78670.1"/>
    <property type="molecule type" value="Genomic_DNA"/>
</dbReference>
<dbReference type="InterPro" id="IPR036439">
    <property type="entry name" value="Dockerin_dom_sf"/>
</dbReference>
<keyword evidence="1" id="KW-1133">Transmembrane helix</keyword>
<dbReference type="AlphaFoldDB" id="A0A0F9TBN2"/>
<sequence length="265" mass="28247">MKQAAPSPFHIVSAIVIGMVITIGFIWWALTPKEAEAQVEPFTIQVAATNIMLGATNLVPIILTNSPEGVAGFNISVLIDDGVSVDAVHIVGADLSNLGISSIELQPTFKLVHLSGVDFTGVLSKPPDPTEPTDPTEPIVLGLLELKGIAIGTATVSVVYRTVDPNNAGPPLLPTPVDTFIKVVGDFPTISGQSGPARDIDGDGKAEDLNANGRHDFADIVIFFNNFTAEATEITSAENTFFFDFNNNFRIDFNDIVAMFQLLIN</sequence>
<dbReference type="SUPFAM" id="SSF63446">
    <property type="entry name" value="Type I dockerin domain"/>
    <property type="match status" value="1"/>
</dbReference>
<dbReference type="GO" id="GO:0000272">
    <property type="term" value="P:polysaccharide catabolic process"/>
    <property type="evidence" value="ECO:0007669"/>
    <property type="project" value="InterPro"/>
</dbReference>
<evidence type="ECO:0008006" key="3">
    <source>
        <dbReference type="Google" id="ProtNLM"/>
    </source>
</evidence>